<sequence length="462" mass="50499">MNRKHLLLLALASATLYSCGTIAGPASVSKPSIKLPLQQKDGILIAAHRGAWRNFPEDSVPGIAGAAGDGAEIIEIDLKRTKDGHLVLMHDATVNRTTDGKGNIEDMTLAEVKQLRLRPGQGNGAAPTGLKVPTFEEVLEAVKGKNVLLNLDKGWDYRDQVIDTLEKFDMVNYALFKGAPTLQEAADFVAKNPKAQYMHIINDANAGDLQNMTGFIPNAVEVAFDSKDDVQAQPAYLKEVASKTDLWVNSMYNSVSGGYTDEASLRDPKLGWQHFADVNARVIQTDNVVTLNAWRKGVDVTKLGIQPGTSIRIQVEDFIDDPALYKDDNRNECGARAIRNPSSPVDACDLDGAYIMQYIRTGDFFTLQADVPVAGSYELTLRHSSDTDPGGTVAVSVNGGQASENFLPNQTHNRRFTVTSLGRFNFKQGMNTIKLSFTHPDYLNVDWIQLDAGTFNDQGLLK</sequence>
<dbReference type="CDD" id="cd08566">
    <property type="entry name" value="GDPD_AtGDE_like"/>
    <property type="match status" value="1"/>
</dbReference>
<proteinExistence type="predicted"/>
<dbReference type="PANTHER" id="PTHR46320:SF1">
    <property type="entry name" value="GLYCEROPHOSPHODIESTER PHOSPHODIESTERASE 1"/>
    <property type="match status" value="1"/>
</dbReference>
<dbReference type="PROSITE" id="PS51257">
    <property type="entry name" value="PROKAR_LIPOPROTEIN"/>
    <property type="match status" value="1"/>
</dbReference>
<dbReference type="PROSITE" id="PS51704">
    <property type="entry name" value="GP_PDE"/>
    <property type="match status" value="1"/>
</dbReference>
<dbReference type="InterPro" id="IPR005084">
    <property type="entry name" value="CBM6"/>
</dbReference>
<dbReference type="InterPro" id="IPR030395">
    <property type="entry name" value="GP_PDE_dom"/>
</dbReference>
<protein>
    <submittedName>
        <fullName evidence="4">Glycerophosphodiester phosphodiesterase family protein</fullName>
    </submittedName>
</protein>
<dbReference type="GO" id="GO:0030246">
    <property type="term" value="F:carbohydrate binding"/>
    <property type="evidence" value="ECO:0007669"/>
    <property type="project" value="InterPro"/>
</dbReference>
<dbReference type="PANTHER" id="PTHR46320">
    <property type="entry name" value="GLYCEROPHOSPHODIESTER PHOSPHODIESTERASE 1"/>
    <property type="match status" value="1"/>
</dbReference>
<dbReference type="Gene3D" id="2.60.120.260">
    <property type="entry name" value="Galactose-binding domain-like"/>
    <property type="match status" value="1"/>
</dbReference>
<geneLocation type="plasmid" evidence="4">
    <name>p1</name>
</geneLocation>
<name>A0AAU6Q8S5_9DEIO</name>
<dbReference type="Gene3D" id="3.20.20.190">
    <property type="entry name" value="Phosphatidylinositol (PI) phosphodiesterase"/>
    <property type="match status" value="1"/>
</dbReference>
<keyword evidence="1" id="KW-0732">Signal</keyword>
<dbReference type="GO" id="GO:0006644">
    <property type="term" value="P:phospholipid metabolic process"/>
    <property type="evidence" value="ECO:0007669"/>
    <property type="project" value="TreeGrafter"/>
</dbReference>
<feature type="domain" description="CBM6" evidence="2">
    <location>
        <begin position="311"/>
        <end position="451"/>
    </location>
</feature>
<dbReference type="SUPFAM" id="SSF49785">
    <property type="entry name" value="Galactose-binding domain-like"/>
    <property type="match status" value="1"/>
</dbReference>
<dbReference type="SUPFAM" id="SSF51695">
    <property type="entry name" value="PLC-like phosphodiesterases"/>
    <property type="match status" value="1"/>
</dbReference>
<dbReference type="EMBL" id="CP149784">
    <property type="protein sequence ID" value="WYF46683.1"/>
    <property type="molecule type" value="Genomic_DNA"/>
</dbReference>
<accession>A0AAU6Q8S5</accession>
<dbReference type="Pfam" id="PF03009">
    <property type="entry name" value="GDPD"/>
    <property type="match status" value="1"/>
</dbReference>
<dbReference type="PROSITE" id="PS51175">
    <property type="entry name" value="CBM6"/>
    <property type="match status" value="1"/>
</dbReference>
<evidence type="ECO:0000256" key="1">
    <source>
        <dbReference type="SAM" id="SignalP"/>
    </source>
</evidence>
<feature type="signal peptide" evidence="1">
    <location>
        <begin position="1"/>
        <end position="23"/>
    </location>
</feature>
<keyword evidence="4" id="KW-0614">Plasmid</keyword>
<dbReference type="GO" id="GO:0008889">
    <property type="term" value="F:glycerophosphodiester phosphodiesterase activity"/>
    <property type="evidence" value="ECO:0007669"/>
    <property type="project" value="TreeGrafter"/>
</dbReference>
<dbReference type="InterPro" id="IPR017946">
    <property type="entry name" value="PLC-like_Pdiesterase_TIM-brl"/>
</dbReference>
<dbReference type="GO" id="GO:0006580">
    <property type="term" value="P:ethanolamine metabolic process"/>
    <property type="evidence" value="ECO:0007669"/>
    <property type="project" value="TreeGrafter"/>
</dbReference>
<dbReference type="GO" id="GO:0070291">
    <property type="term" value="P:N-acylethanolamine metabolic process"/>
    <property type="evidence" value="ECO:0007669"/>
    <property type="project" value="TreeGrafter"/>
</dbReference>
<dbReference type="Pfam" id="PF03422">
    <property type="entry name" value="CBM_6"/>
    <property type="match status" value="1"/>
</dbReference>
<evidence type="ECO:0000313" key="4">
    <source>
        <dbReference type="EMBL" id="WYF46683.1"/>
    </source>
</evidence>
<dbReference type="AlphaFoldDB" id="A0AAU6Q8S5"/>
<reference evidence="4" key="1">
    <citation type="submission" date="2024-03" db="EMBL/GenBank/DDBJ databases">
        <title>Deinococcus weizhi sp. nov., isolated from human skin.</title>
        <authorList>
            <person name="Wei Z."/>
            <person name="Tian F."/>
            <person name="Yang C."/>
            <person name="Xin L.T."/>
            <person name="Wen Z.J."/>
            <person name="Lan K.C."/>
            <person name="Yu L."/>
            <person name="Zhe W."/>
            <person name="Dan F.D."/>
            <person name="Jun W."/>
            <person name="Rui Z."/>
            <person name="Yong X.J."/>
            <person name="Ting Y."/>
            <person name="Wei X."/>
            <person name="Xu Z.G."/>
            <person name="Xin Z."/>
            <person name="Dong F.G."/>
            <person name="Ni X.M."/>
            <person name="Zheng M.G."/>
            <person name="Chun Y."/>
            <person name="Qian W.X."/>
        </authorList>
    </citation>
    <scope>NUCLEOTIDE SEQUENCE</scope>
    <source>
        <strain evidence="4">VB142</strain>
        <plasmid evidence="4">p1</plasmid>
    </source>
</reference>
<organism evidence="4">
    <name type="scientific">Deinococcus sp. VB142</name>
    <dbReference type="NCBI Taxonomy" id="3112952"/>
    <lineage>
        <taxon>Bacteria</taxon>
        <taxon>Thermotogati</taxon>
        <taxon>Deinococcota</taxon>
        <taxon>Deinococci</taxon>
        <taxon>Deinococcales</taxon>
        <taxon>Deinococcaceae</taxon>
        <taxon>Deinococcus</taxon>
    </lineage>
</organism>
<gene>
    <name evidence="4" type="ORF">WDJ50_17740</name>
</gene>
<dbReference type="GO" id="GO:0005886">
    <property type="term" value="C:plasma membrane"/>
    <property type="evidence" value="ECO:0007669"/>
    <property type="project" value="TreeGrafter"/>
</dbReference>
<evidence type="ECO:0000259" key="2">
    <source>
        <dbReference type="PROSITE" id="PS51175"/>
    </source>
</evidence>
<evidence type="ECO:0000259" key="3">
    <source>
        <dbReference type="PROSITE" id="PS51704"/>
    </source>
</evidence>
<dbReference type="InterPro" id="IPR032160">
    <property type="entry name" value="DUF4996"/>
</dbReference>
<dbReference type="RefSeq" id="WP_339098170.1">
    <property type="nucleotide sequence ID" value="NZ_CP149784.1"/>
</dbReference>
<dbReference type="InterPro" id="IPR008979">
    <property type="entry name" value="Galactose-bd-like_sf"/>
</dbReference>
<feature type="chain" id="PRO_5043985892" evidence="1">
    <location>
        <begin position="24"/>
        <end position="462"/>
    </location>
</feature>
<feature type="domain" description="GP-PDE" evidence="3">
    <location>
        <begin position="43"/>
        <end position="326"/>
    </location>
</feature>
<dbReference type="Pfam" id="PF16387">
    <property type="entry name" value="DUF4996"/>
    <property type="match status" value="1"/>
</dbReference>